<sequence>MALLSPPATAPTRAPARTGSPLATRLTARTSSTPGRLTVLMVVLAALAIAAGLAAVIGVVQRSSHVHSVIDRTGPLTVDAQELYRSLSDADAIAANAFLSNGQEPAALRTRYDNDIAAASAALTSATAADPGQPAVQEISAQLPVYAGLVETARTYNRLNLPVGAAYLREASALMRDQLLTAAKRLYDAETTRFDSDADAAAGFPWLAIALSVLALAGLGYAQVTLTRRTNRLFNLGLVGATAMGLAALIWLGSSWLGARGELASAQRDGSAQEQVLARARIDALQARADEALTLVARGNGASFDTDYGTMLTDLVGKNGDSGLLHQAGAAATDPTVRTAVNAAISSAKDWRTTHQKADDANKNSEYTRAVTLTIGDDPASSASSFNHLDQQLAAGIAATSATLDRHARSAAGALAAAPIGLAVLTVLLLVGMVAGLQQRIAEYR</sequence>
<gene>
    <name evidence="3" type="ORF">GCM10023322_81350</name>
</gene>
<dbReference type="EMBL" id="BAABJQ010000050">
    <property type="protein sequence ID" value="GAA5201426.1"/>
    <property type="molecule type" value="Genomic_DNA"/>
</dbReference>
<feature type="compositionally biased region" description="Low complexity" evidence="1">
    <location>
        <begin position="1"/>
        <end position="18"/>
    </location>
</feature>
<feature type="transmembrane region" description="Helical" evidence="2">
    <location>
        <begin position="414"/>
        <end position="437"/>
    </location>
</feature>
<proteinExistence type="predicted"/>
<keyword evidence="2" id="KW-0812">Transmembrane</keyword>
<keyword evidence="4" id="KW-1185">Reference proteome</keyword>
<protein>
    <recommendedName>
        <fullName evidence="5">Secreted protein</fullName>
    </recommendedName>
</protein>
<feature type="transmembrane region" description="Helical" evidence="2">
    <location>
        <begin position="37"/>
        <end position="60"/>
    </location>
</feature>
<dbReference type="Proteomes" id="UP001501570">
    <property type="component" value="Unassembled WGS sequence"/>
</dbReference>
<evidence type="ECO:0000313" key="3">
    <source>
        <dbReference type="EMBL" id="GAA5201426.1"/>
    </source>
</evidence>
<evidence type="ECO:0008006" key="5">
    <source>
        <dbReference type="Google" id="ProtNLM"/>
    </source>
</evidence>
<keyword evidence="2" id="KW-1133">Transmembrane helix</keyword>
<evidence type="ECO:0000313" key="4">
    <source>
        <dbReference type="Proteomes" id="UP001501570"/>
    </source>
</evidence>
<feature type="transmembrane region" description="Helical" evidence="2">
    <location>
        <begin position="233"/>
        <end position="253"/>
    </location>
</feature>
<accession>A0ABP9SSY8</accession>
<keyword evidence="2" id="KW-0472">Membrane</keyword>
<feature type="transmembrane region" description="Helical" evidence="2">
    <location>
        <begin position="203"/>
        <end position="221"/>
    </location>
</feature>
<comment type="caution">
    <text evidence="3">The sequence shown here is derived from an EMBL/GenBank/DDBJ whole genome shotgun (WGS) entry which is preliminary data.</text>
</comment>
<reference evidence="4" key="1">
    <citation type="journal article" date="2019" name="Int. J. Syst. Evol. Microbiol.">
        <title>The Global Catalogue of Microorganisms (GCM) 10K type strain sequencing project: providing services to taxonomists for standard genome sequencing and annotation.</title>
        <authorList>
            <consortium name="The Broad Institute Genomics Platform"/>
            <consortium name="The Broad Institute Genome Sequencing Center for Infectious Disease"/>
            <person name="Wu L."/>
            <person name="Ma J."/>
        </authorList>
    </citation>
    <scope>NUCLEOTIDE SEQUENCE [LARGE SCALE GENOMIC DNA]</scope>
    <source>
        <strain evidence="4">JCM 18304</strain>
    </source>
</reference>
<evidence type="ECO:0000256" key="2">
    <source>
        <dbReference type="SAM" id="Phobius"/>
    </source>
</evidence>
<organism evidence="3 4">
    <name type="scientific">Rugosimonospora acidiphila</name>
    <dbReference type="NCBI Taxonomy" id="556531"/>
    <lineage>
        <taxon>Bacteria</taxon>
        <taxon>Bacillati</taxon>
        <taxon>Actinomycetota</taxon>
        <taxon>Actinomycetes</taxon>
        <taxon>Micromonosporales</taxon>
        <taxon>Micromonosporaceae</taxon>
        <taxon>Rugosimonospora</taxon>
    </lineage>
</organism>
<evidence type="ECO:0000256" key="1">
    <source>
        <dbReference type="SAM" id="MobiDB-lite"/>
    </source>
</evidence>
<name>A0ABP9SSY8_9ACTN</name>
<feature type="region of interest" description="Disordered" evidence="1">
    <location>
        <begin position="1"/>
        <end position="24"/>
    </location>
</feature>